<name>A0A4U0TU52_9PEZI</name>
<organism evidence="2 3">
    <name type="scientific">Salinomyces thailandicus</name>
    <dbReference type="NCBI Taxonomy" id="706561"/>
    <lineage>
        <taxon>Eukaryota</taxon>
        <taxon>Fungi</taxon>
        <taxon>Dikarya</taxon>
        <taxon>Ascomycota</taxon>
        <taxon>Pezizomycotina</taxon>
        <taxon>Dothideomycetes</taxon>
        <taxon>Dothideomycetidae</taxon>
        <taxon>Mycosphaerellales</taxon>
        <taxon>Teratosphaeriaceae</taxon>
        <taxon>Salinomyces</taxon>
    </lineage>
</organism>
<dbReference type="AlphaFoldDB" id="A0A4U0TU52"/>
<gene>
    <name evidence="2" type="ORF">B0A50_05596</name>
</gene>
<protein>
    <submittedName>
        <fullName evidence="2">Uncharacterized protein</fullName>
    </submittedName>
</protein>
<keyword evidence="3" id="KW-1185">Reference proteome</keyword>
<reference evidence="2 3" key="1">
    <citation type="submission" date="2017-03" db="EMBL/GenBank/DDBJ databases">
        <title>Genomes of endolithic fungi from Antarctica.</title>
        <authorList>
            <person name="Coleine C."/>
            <person name="Masonjones S."/>
            <person name="Stajich J.E."/>
        </authorList>
    </citation>
    <scope>NUCLEOTIDE SEQUENCE [LARGE SCALE GENOMIC DNA]</scope>
    <source>
        <strain evidence="2 3">CCFEE 6315</strain>
    </source>
</reference>
<evidence type="ECO:0000313" key="3">
    <source>
        <dbReference type="Proteomes" id="UP000308549"/>
    </source>
</evidence>
<dbReference type="OrthoDB" id="5398685at2759"/>
<sequence length="90" mass="9641">MAADRPVASADGTEEADLAKAFQELARGERTATALENQLSSMEAKIEELLARAERDQQEAESHRARGTGSEGGQDAAPAETEQDSEHRST</sequence>
<comment type="caution">
    <text evidence="2">The sequence shown here is derived from an EMBL/GenBank/DDBJ whole genome shotgun (WGS) entry which is preliminary data.</text>
</comment>
<feature type="region of interest" description="Disordered" evidence="1">
    <location>
        <begin position="52"/>
        <end position="90"/>
    </location>
</feature>
<proteinExistence type="predicted"/>
<feature type="compositionally biased region" description="Basic and acidic residues" evidence="1">
    <location>
        <begin position="52"/>
        <end position="64"/>
    </location>
</feature>
<evidence type="ECO:0000256" key="1">
    <source>
        <dbReference type="SAM" id="MobiDB-lite"/>
    </source>
</evidence>
<accession>A0A4U0TU52</accession>
<dbReference type="Proteomes" id="UP000308549">
    <property type="component" value="Unassembled WGS sequence"/>
</dbReference>
<dbReference type="EMBL" id="NAJL01000032">
    <property type="protein sequence ID" value="TKA25841.1"/>
    <property type="molecule type" value="Genomic_DNA"/>
</dbReference>
<evidence type="ECO:0000313" key="2">
    <source>
        <dbReference type="EMBL" id="TKA25841.1"/>
    </source>
</evidence>